<dbReference type="HOGENOM" id="CLU_2001172_0_0_10"/>
<dbReference type="Pfam" id="PF19762">
    <property type="entry name" value="DUF6249"/>
    <property type="match status" value="1"/>
</dbReference>
<protein>
    <recommendedName>
        <fullName evidence="2">DUF6249 domain-containing protein</fullName>
    </recommendedName>
</protein>
<name>I7A538_MELRP</name>
<keyword evidence="4" id="KW-1185">Reference proteome</keyword>
<accession>I7A538</accession>
<dbReference type="KEGG" id="mro:MROS_1757"/>
<proteinExistence type="predicted"/>
<evidence type="ECO:0000313" key="3">
    <source>
        <dbReference type="EMBL" id="AFN74991.1"/>
    </source>
</evidence>
<dbReference type="RefSeq" id="WP_014856423.1">
    <property type="nucleotide sequence ID" value="NC_018178.1"/>
</dbReference>
<keyword evidence="1" id="KW-0472">Membrane</keyword>
<sequence length="124" mass="13989">MEGTIALFIPIISILVTGLVIIMYFYFRSREKQLMIEKGLSYEQMIELMRYKKNGYGLLKAGIILVFFGFGLGLGMLFENATGSEEWIPFMIFVLTGLGFVAAYIMGRKYEKADKDEEDAGAAN</sequence>
<reference evidence="3 4" key="1">
    <citation type="journal article" date="2013" name="PLoS ONE">
        <title>Genomic analysis of Melioribacter roseus, facultatively anaerobic organotrophic bacterium representing a novel deep lineage within Bacteriodetes/Chlorobi group.</title>
        <authorList>
            <person name="Kadnikov V.V."/>
            <person name="Mardanov A.V."/>
            <person name="Podosokorskaya O.A."/>
            <person name="Gavrilov S.N."/>
            <person name="Kublanov I.V."/>
            <person name="Beletsky A.V."/>
            <person name="Bonch-Osmolovskaya E.A."/>
            <person name="Ravin N.V."/>
        </authorList>
    </citation>
    <scope>NUCLEOTIDE SEQUENCE [LARGE SCALE GENOMIC DNA]</scope>
    <source>
        <strain evidence="4">JCM 17771 / P3M-2</strain>
    </source>
</reference>
<evidence type="ECO:0000313" key="4">
    <source>
        <dbReference type="Proteomes" id="UP000009011"/>
    </source>
</evidence>
<organism evidence="3 4">
    <name type="scientific">Melioribacter roseus (strain DSM 23840 / JCM 17771 / VKM B-2668 / P3M-2)</name>
    <dbReference type="NCBI Taxonomy" id="1191523"/>
    <lineage>
        <taxon>Bacteria</taxon>
        <taxon>Pseudomonadati</taxon>
        <taxon>Ignavibacteriota</taxon>
        <taxon>Ignavibacteria</taxon>
        <taxon>Ignavibacteriales</taxon>
        <taxon>Melioribacteraceae</taxon>
        <taxon>Melioribacter</taxon>
    </lineage>
</organism>
<dbReference type="Proteomes" id="UP000009011">
    <property type="component" value="Chromosome"/>
</dbReference>
<keyword evidence="1" id="KW-0812">Transmembrane</keyword>
<evidence type="ECO:0000256" key="1">
    <source>
        <dbReference type="SAM" id="Phobius"/>
    </source>
</evidence>
<keyword evidence="1" id="KW-1133">Transmembrane helix</keyword>
<dbReference type="AlphaFoldDB" id="I7A538"/>
<feature type="domain" description="DUF6249" evidence="2">
    <location>
        <begin position="10"/>
        <end position="106"/>
    </location>
</feature>
<dbReference type="STRING" id="1191523.MROS_1757"/>
<feature type="transmembrane region" description="Helical" evidence="1">
    <location>
        <begin position="55"/>
        <end position="75"/>
    </location>
</feature>
<dbReference type="EMBL" id="CP003557">
    <property type="protein sequence ID" value="AFN74991.1"/>
    <property type="molecule type" value="Genomic_DNA"/>
</dbReference>
<feature type="transmembrane region" description="Helical" evidence="1">
    <location>
        <begin position="6"/>
        <end position="27"/>
    </location>
</feature>
<dbReference type="InterPro" id="IPR046216">
    <property type="entry name" value="DUF6249"/>
</dbReference>
<gene>
    <name evidence="3" type="ordered locus">MROS_1757</name>
</gene>
<feature type="transmembrane region" description="Helical" evidence="1">
    <location>
        <begin position="87"/>
        <end position="106"/>
    </location>
</feature>
<dbReference type="PATRIC" id="fig|1191523.3.peg.1864"/>
<evidence type="ECO:0000259" key="2">
    <source>
        <dbReference type="Pfam" id="PF19762"/>
    </source>
</evidence>